<feature type="transmembrane region" description="Helical" evidence="7">
    <location>
        <begin position="164"/>
        <end position="187"/>
    </location>
</feature>
<dbReference type="InterPro" id="IPR036259">
    <property type="entry name" value="MFS_trans_sf"/>
</dbReference>
<evidence type="ECO:0000256" key="4">
    <source>
        <dbReference type="ARBA" id="ARBA00022989"/>
    </source>
</evidence>
<feature type="region of interest" description="Disordered" evidence="6">
    <location>
        <begin position="253"/>
        <end position="287"/>
    </location>
</feature>
<protein>
    <submittedName>
        <fullName evidence="9">MFS general substrate transporter</fullName>
    </submittedName>
</protein>
<feature type="transmembrane region" description="Helical" evidence="7">
    <location>
        <begin position="457"/>
        <end position="475"/>
    </location>
</feature>
<sequence>MESNKLNNNNKVIGVNTEVILNDADIKDTPLPQPQFTILLMVRFAEPVAFTFLFPFIYKMVKDLHVTENENQIAYYVGWIASSFAIAQFCTTLLWGMLSDRWGRKPCILIGLLGTGTSMLLFGFSNSFTWALVTRTMGGALNGNIAIAKSMAAELTDSTNRAKGFAIFPLIFGIGSIFGPIIGGFLYDPTDNLEIIFGDNQFLKNYPAFLPCFVISSLCYICFVFGWFYLEETLPSKVGKLAKYKVKDENNETERLLNSNTTNPDSTTQPQTSSSSSSSTIVESNQVTDQESLKPVLQPSTKWNFSYTTKITILTYTILSLMTVMFDELFATWGPTPSELGGVRFSTYDLALIQSIAGVIIICTTQVYAKFAKKHGVLKLFQWAFIFFCILMFIFPMASLIYQSWGPKVTWWSVLFIYIFRSATGIFLFTSANILVSESAESHLLATVNALAQTFGSLARAVGPAAIGAIFSWSISAQHIFPFDYHLAWYLIGFICFIGAITSRLI</sequence>
<dbReference type="PANTHER" id="PTHR23504">
    <property type="entry name" value="MAJOR FACILITATOR SUPERFAMILY DOMAIN-CONTAINING PROTEIN 10"/>
    <property type="match status" value="1"/>
</dbReference>
<evidence type="ECO:0000256" key="7">
    <source>
        <dbReference type="SAM" id="Phobius"/>
    </source>
</evidence>
<evidence type="ECO:0000256" key="3">
    <source>
        <dbReference type="ARBA" id="ARBA00022692"/>
    </source>
</evidence>
<dbReference type="PANTHER" id="PTHR23504:SF15">
    <property type="entry name" value="MAJOR FACILITATOR SUPERFAMILY (MFS) PROFILE DOMAIN-CONTAINING PROTEIN"/>
    <property type="match status" value="1"/>
</dbReference>
<evidence type="ECO:0000313" key="9">
    <source>
        <dbReference type="EMBL" id="KXN69323.1"/>
    </source>
</evidence>
<dbReference type="SUPFAM" id="SSF103473">
    <property type="entry name" value="MFS general substrate transporter"/>
    <property type="match status" value="1"/>
</dbReference>
<evidence type="ECO:0000256" key="6">
    <source>
        <dbReference type="SAM" id="MobiDB-lite"/>
    </source>
</evidence>
<evidence type="ECO:0000259" key="8">
    <source>
        <dbReference type="PROSITE" id="PS50850"/>
    </source>
</evidence>
<dbReference type="OrthoDB" id="419616at2759"/>
<dbReference type="GO" id="GO:0016020">
    <property type="term" value="C:membrane"/>
    <property type="evidence" value="ECO:0007669"/>
    <property type="project" value="UniProtKB-SubCell"/>
</dbReference>
<dbReference type="Gene3D" id="1.20.1250.20">
    <property type="entry name" value="MFS general substrate transporter like domains"/>
    <property type="match status" value="1"/>
</dbReference>
<dbReference type="PRINTS" id="PR01035">
    <property type="entry name" value="TCRTETA"/>
</dbReference>
<gene>
    <name evidence="9" type="ORF">CONCODRAFT_85971</name>
</gene>
<evidence type="ECO:0000256" key="5">
    <source>
        <dbReference type="ARBA" id="ARBA00023136"/>
    </source>
</evidence>
<dbReference type="EMBL" id="KQ964539">
    <property type="protein sequence ID" value="KXN69323.1"/>
    <property type="molecule type" value="Genomic_DNA"/>
</dbReference>
<dbReference type="InterPro" id="IPR001958">
    <property type="entry name" value="Tet-R_TetA/multi-R_MdtG-like"/>
</dbReference>
<feature type="transmembrane region" description="Helical" evidence="7">
    <location>
        <begin position="107"/>
        <end position="124"/>
    </location>
</feature>
<dbReference type="InterPro" id="IPR011701">
    <property type="entry name" value="MFS"/>
</dbReference>
<feature type="transmembrane region" description="Helical" evidence="7">
    <location>
        <begin position="311"/>
        <end position="331"/>
    </location>
</feature>
<dbReference type="InterPro" id="IPR020846">
    <property type="entry name" value="MFS_dom"/>
</dbReference>
<keyword evidence="3 7" id="KW-0812">Transmembrane</keyword>
<feature type="transmembrane region" description="Helical" evidence="7">
    <location>
        <begin position="207"/>
        <end position="230"/>
    </location>
</feature>
<keyword evidence="10" id="KW-1185">Reference proteome</keyword>
<reference evidence="9 10" key="1">
    <citation type="journal article" date="2015" name="Genome Biol. Evol.">
        <title>Phylogenomic analyses indicate that early fungi evolved digesting cell walls of algal ancestors of land plants.</title>
        <authorList>
            <person name="Chang Y."/>
            <person name="Wang S."/>
            <person name="Sekimoto S."/>
            <person name="Aerts A.L."/>
            <person name="Choi C."/>
            <person name="Clum A."/>
            <person name="LaButti K.M."/>
            <person name="Lindquist E.A."/>
            <person name="Yee Ngan C."/>
            <person name="Ohm R.A."/>
            <person name="Salamov A.A."/>
            <person name="Grigoriev I.V."/>
            <person name="Spatafora J.W."/>
            <person name="Berbee M.L."/>
        </authorList>
    </citation>
    <scope>NUCLEOTIDE SEQUENCE [LARGE SCALE GENOMIC DNA]</scope>
    <source>
        <strain evidence="9 10">NRRL 28638</strain>
    </source>
</reference>
<dbReference type="Proteomes" id="UP000070444">
    <property type="component" value="Unassembled WGS sequence"/>
</dbReference>
<keyword evidence="2" id="KW-0813">Transport</keyword>
<keyword evidence="5 7" id="KW-0472">Membrane</keyword>
<dbReference type="PROSITE" id="PS50850">
    <property type="entry name" value="MFS"/>
    <property type="match status" value="1"/>
</dbReference>
<dbReference type="GO" id="GO:0022857">
    <property type="term" value="F:transmembrane transporter activity"/>
    <property type="evidence" value="ECO:0007669"/>
    <property type="project" value="InterPro"/>
</dbReference>
<proteinExistence type="predicted"/>
<feature type="compositionally biased region" description="Low complexity" evidence="6">
    <location>
        <begin position="259"/>
        <end position="280"/>
    </location>
</feature>
<feature type="transmembrane region" description="Helical" evidence="7">
    <location>
        <begin position="383"/>
        <end position="405"/>
    </location>
</feature>
<dbReference type="CDD" id="cd17330">
    <property type="entry name" value="MFS_SLC46_TetA_like"/>
    <property type="match status" value="1"/>
</dbReference>
<accession>A0A137P2R6</accession>
<evidence type="ECO:0000256" key="2">
    <source>
        <dbReference type="ARBA" id="ARBA00022448"/>
    </source>
</evidence>
<feature type="transmembrane region" description="Helical" evidence="7">
    <location>
        <begin position="411"/>
        <end position="436"/>
    </location>
</feature>
<feature type="transmembrane region" description="Helical" evidence="7">
    <location>
        <begin position="36"/>
        <end position="58"/>
    </location>
</feature>
<dbReference type="AlphaFoldDB" id="A0A137P2R6"/>
<name>A0A137P2R6_CONC2</name>
<comment type="subcellular location">
    <subcellularLocation>
        <location evidence="1">Membrane</location>
        <topology evidence="1">Multi-pass membrane protein</topology>
    </subcellularLocation>
</comment>
<feature type="transmembrane region" description="Helical" evidence="7">
    <location>
        <begin position="351"/>
        <end position="371"/>
    </location>
</feature>
<feature type="transmembrane region" description="Helical" evidence="7">
    <location>
        <begin position="73"/>
        <end position="95"/>
    </location>
</feature>
<organism evidence="9 10">
    <name type="scientific">Conidiobolus coronatus (strain ATCC 28846 / CBS 209.66 / NRRL 28638)</name>
    <name type="common">Delacroixia coronata</name>
    <dbReference type="NCBI Taxonomy" id="796925"/>
    <lineage>
        <taxon>Eukaryota</taxon>
        <taxon>Fungi</taxon>
        <taxon>Fungi incertae sedis</taxon>
        <taxon>Zoopagomycota</taxon>
        <taxon>Entomophthoromycotina</taxon>
        <taxon>Entomophthoromycetes</taxon>
        <taxon>Entomophthorales</taxon>
        <taxon>Ancylistaceae</taxon>
        <taxon>Conidiobolus</taxon>
    </lineage>
</organism>
<dbReference type="OMA" id="ETNEMGL"/>
<evidence type="ECO:0000313" key="10">
    <source>
        <dbReference type="Proteomes" id="UP000070444"/>
    </source>
</evidence>
<feature type="transmembrane region" description="Helical" evidence="7">
    <location>
        <begin position="487"/>
        <end position="505"/>
    </location>
</feature>
<keyword evidence="4 7" id="KW-1133">Transmembrane helix</keyword>
<feature type="domain" description="Major facilitator superfamily (MFS) profile" evidence="8">
    <location>
        <begin position="35"/>
        <end position="506"/>
    </location>
</feature>
<evidence type="ECO:0000256" key="1">
    <source>
        <dbReference type="ARBA" id="ARBA00004141"/>
    </source>
</evidence>
<dbReference type="Pfam" id="PF07690">
    <property type="entry name" value="MFS_1"/>
    <property type="match status" value="1"/>
</dbReference>